<dbReference type="OrthoDB" id="5464833at2"/>
<name>A0A5N0VP51_9PSEU</name>
<evidence type="ECO:0008006" key="3">
    <source>
        <dbReference type="Google" id="ProtNLM"/>
    </source>
</evidence>
<dbReference type="EMBL" id="VMNW02000002">
    <property type="protein sequence ID" value="KAA9166401.1"/>
    <property type="molecule type" value="Genomic_DNA"/>
</dbReference>
<dbReference type="AlphaFoldDB" id="A0A5N0VP51"/>
<dbReference type="Proteomes" id="UP000319769">
    <property type="component" value="Unassembled WGS sequence"/>
</dbReference>
<sequence length="182" mass="20505">MPMMTLLDEFTPRFDFELREHMAVEADPGEVYATLAAPDKALLEVSGKPLRPRPSVPGFDEVLDGAPWTVLARRPGQEVVFGAAGRFWTPYMDWQRLDRDTFGGFGGPRRASLAIAFSVLPYGDSRTLLTFEARATCTDEIAFHWADWYWHTVKPTARIVMRTVLTRVQLRLNAADPVCESS</sequence>
<comment type="caution">
    <text evidence="1">The sequence shown here is derived from an EMBL/GenBank/DDBJ whole genome shotgun (WGS) entry which is preliminary data.</text>
</comment>
<accession>A0A5N0VP51</accession>
<dbReference type="RefSeq" id="WP_144745954.1">
    <property type="nucleotide sequence ID" value="NZ_VMNW02000002.1"/>
</dbReference>
<keyword evidence="2" id="KW-1185">Reference proteome</keyword>
<evidence type="ECO:0000313" key="2">
    <source>
        <dbReference type="Proteomes" id="UP000319769"/>
    </source>
</evidence>
<reference evidence="1" key="1">
    <citation type="submission" date="2019-09" db="EMBL/GenBank/DDBJ databases">
        <authorList>
            <person name="Teo W.F.A."/>
            <person name="Duangmal K."/>
        </authorList>
    </citation>
    <scope>NUCLEOTIDE SEQUENCE [LARGE SCALE GENOMIC DNA]</scope>
    <source>
        <strain evidence="1">K81G1</strain>
    </source>
</reference>
<gene>
    <name evidence="1" type="ORF">FPZ12_002240</name>
</gene>
<protein>
    <recommendedName>
        <fullName evidence="3">DUF2867 domain-containing protein</fullName>
    </recommendedName>
</protein>
<proteinExistence type="predicted"/>
<organism evidence="1 2">
    <name type="scientific">Amycolatopsis acidicola</name>
    <dbReference type="NCBI Taxonomy" id="2596893"/>
    <lineage>
        <taxon>Bacteria</taxon>
        <taxon>Bacillati</taxon>
        <taxon>Actinomycetota</taxon>
        <taxon>Actinomycetes</taxon>
        <taxon>Pseudonocardiales</taxon>
        <taxon>Pseudonocardiaceae</taxon>
        <taxon>Amycolatopsis</taxon>
    </lineage>
</organism>
<evidence type="ECO:0000313" key="1">
    <source>
        <dbReference type="EMBL" id="KAA9166401.1"/>
    </source>
</evidence>